<dbReference type="AlphaFoldDB" id="A0A5D2MXV2"/>
<evidence type="ECO:0008006" key="4">
    <source>
        <dbReference type="Google" id="ProtNLM"/>
    </source>
</evidence>
<organism evidence="2 3">
    <name type="scientific">Gossypium tomentosum</name>
    <name type="common">Hawaiian cotton</name>
    <name type="synonym">Gossypium sandvicense</name>
    <dbReference type="NCBI Taxonomy" id="34277"/>
    <lineage>
        <taxon>Eukaryota</taxon>
        <taxon>Viridiplantae</taxon>
        <taxon>Streptophyta</taxon>
        <taxon>Embryophyta</taxon>
        <taxon>Tracheophyta</taxon>
        <taxon>Spermatophyta</taxon>
        <taxon>Magnoliopsida</taxon>
        <taxon>eudicotyledons</taxon>
        <taxon>Gunneridae</taxon>
        <taxon>Pentapetalae</taxon>
        <taxon>rosids</taxon>
        <taxon>malvids</taxon>
        <taxon>Malvales</taxon>
        <taxon>Malvaceae</taxon>
        <taxon>Malvoideae</taxon>
        <taxon>Gossypium</taxon>
    </lineage>
</organism>
<evidence type="ECO:0000256" key="1">
    <source>
        <dbReference type="SAM" id="MobiDB-lite"/>
    </source>
</evidence>
<name>A0A5D2MXV2_GOSTO</name>
<gene>
    <name evidence="2" type="ORF">ES332_A12G094400v1</name>
</gene>
<evidence type="ECO:0000313" key="3">
    <source>
        <dbReference type="Proteomes" id="UP000322667"/>
    </source>
</evidence>
<protein>
    <recommendedName>
        <fullName evidence="4">DUF4283 domain-containing protein</fullName>
    </recommendedName>
</protein>
<feature type="region of interest" description="Disordered" evidence="1">
    <location>
        <begin position="1"/>
        <end position="23"/>
    </location>
</feature>
<dbReference type="Proteomes" id="UP000322667">
    <property type="component" value="Chromosome A12"/>
</dbReference>
<feature type="compositionally biased region" description="Acidic residues" evidence="1">
    <location>
        <begin position="10"/>
        <end position="22"/>
    </location>
</feature>
<sequence>MKADLANLNLEDEDDEEDEEPISCEKDSIETKDDYRFCLVGKVLTDCVVHFLFLKKTLANLWHPLGGVSITDIGEKRYVFCFSMR</sequence>
<keyword evidence="3" id="KW-1185">Reference proteome</keyword>
<proteinExistence type="predicted"/>
<accession>A0A5D2MXV2</accession>
<reference evidence="2 3" key="1">
    <citation type="submission" date="2019-07" db="EMBL/GenBank/DDBJ databases">
        <title>WGS assembly of Gossypium tomentosum.</title>
        <authorList>
            <person name="Chen Z.J."/>
            <person name="Sreedasyam A."/>
            <person name="Ando A."/>
            <person name="Song Q."/>
            <person name="De L."/>
            <person name="Hulse-Kemp A."/>
            <person name="Ding M."/>
            <person name="Ye W."/>
            <person name="Kirkbride R."/>
            <person name="Jenkins J."/>
            <person name="Plott C."/>
            <person name="Lovell J."/>
            <person name="Lin Y.-M."/>
            <person name="Vaughn R."/>
            <person name="Liu B."/>
            <person name="Li W."/>
            <person name="Simpson S."/>
            <person name="Scheffler B."/>
            <person name="Saski C."/>
            <person name="Grover C."/>
            <person name="Hu G."/>
            <person name="Conover J."/>
            <person name="Carlson J."/>
            <person name="Shu S."/>
            <person name="Boston L."/>
            <person name="Williams M."/>
            <person name="Peterson D."/>
            <person name="Mcgee K."/>
            <person name="Jones D."/>
            <person name="Wendel J."/>
            <person name="Stelly D."/>
            <person name="Grimwood J."/>
            <person name="Schmutz J."/>
        </authorList>
    </citation>
    <scope>NUCLEOTIDE SEQUENCE [LARGE SCALE GENOMIC DNA]</scope>
    <source>
        <strain evidence="2">7179.01</strain>
    </source>
</reference>
<evidence type="ECO:0000313" key="2">
    <source>
        <dbReference type="EMBL" id="TYH95269.1"/>
    </source>
</evidence>
<dbReference type="EMBL" id="CM017621">
    <property type="protein sequence ID" value="TYH95269.1"/>
    <property type="molecule type" value="Genomic_DNA"/>
</dbReference>